<keyword evidence="5 7" id="KW-1133">Transmembrane helix</keyword>
<evidence type="ECO:0000313" key="11">
    <source>
        <dbReference type="Proteomes" id="UP000095651"/>
    </source>
</evidence>
<evidence type="ECO:0000256" key="3">
    <source>
        <dbReference type="ARBA" id="ARBA00022475"/>
    </source>
</evidence>
<dbReference type="InterPro" id="IPR000515">
    <property type="entry name" value="MetI-like"/>
</dbReference>
<organism evidence="9 11">
    <name type="scientific">Hungatella hathewayi</name>
    <dbReference type="NCBI Taxonomy" id="154046"/>
    <lineage>
        <taxon>Bacteria</taxon>
        <taxon>Bacillati</taxon>
        <taxon>Bacillota</taxon>
        <taxon>Clostridia</taxon>
        <taxon>Lachnospirales</taxon>
        <taxon>Lachnospiraceae</taxon>
        <taxon>Hungatella</taxon>
    </lineage>
</organism>
<evidence type="ECO:0000256" key="2">
    <source>
        <dbReference type="ARBA" id="ARBA00022448"/>
    </source>
</evidence>
<evidence type="ECO:0000256" key="4">
    <source>
        <dbReference type="ARBA" id="ARBA00022692"/>
    </source>
</evidence>
<dbReference type="PROSITE" id="PS50928">
    <property type="entry name" value="ABC_TM1"/>
    <property type="match status" value="1"/>
</dbReference>
<dbReference type="Proteomes" id="UP000261257">
    <property type="component" value="Unassembled WGS sequence"/>
</dbReference>
<feature type="domain" description="ABC transmembrane type-1" evidence="8">
    <location>
        <begin position="73"/>
        <end position="288"/>
    </location>
</feature>
<dbReference type="PANTHER" id="PTHR30193">
    <property type="entry name" value="ABC TRANSPORTER PERMEASE PROTEIN"/>
    <property type="match status" value="1"/>
</dbReference>
<gene>
    <name evidence="9" type="primary">ycjO_14</name>
    <name evidence="10" type="ORF">DXC39_28385</name>
    <name evidence="9" type="ORF">ERS852407_02837</name>
</gene>
<keyword evidence="3" id="KW-1003">Cell membrane</keyword>
<dbReference type="GO" id="GO:0005886">
    <property type="term" value="C:plasma membrane"/>
    <property type="evidence" value="ECO:0007669"/>
    <property type="project" value="UniProtKB-SubCell"/>
</dbReference>
<feature type="transmembrane region" description="Helical" evidence="7">
    <location>
        <begin position="162"/>
        <end position="189"/>
    </location>
</feature>
<dbReference type="Pfam" id="PF00528">
    <property type="entry name" value="BPD_transp_1"/>
    <property type="match status" value="1"/>
</dbReference>
<comment type="similarity">
    <text evidence="7">Belongs to the binding-protein-dependent transport system permease family.</text>
</comment>
<feature type="transmembrane region" description="Helical" evidence="7">
    <location>
        <begin position="20"/>
        <end position="44"/>
    </location>
</feature>
<feature type="transmembrane region" description="Helical" evidence="7">
    <location>
        <begin position="210"/>
        <end position="232"/>
    </location>
</feature>
<keyword evidence="6 7" id="KW-0472">Membrane</keyword>
<dbReference type="CDD" id="cd06261">
    <property type="entry name" value="TM_PBP2"/>
    <property type="match status" value="1"/>
</dbReference>
<evidence type="ECO:0000313" key="10">
    <source>
        <dbReference type="EMBL" id="RGL95145.1"/>
    </source>
</evidence>
<evidence type="ECO:0000256" key="7">
    <source>
        <dbReference type="RuleBase" id="RU363032"/>
    </source>
</evidence>
<reference evidence="10 12" key="2">
    <citation type="submission" date="2018-08" db="EMBL/GenBank/DDBJ databases">
        <title>A genome reference for cultivated species of the human gut microbiota.</title>
        <authorList>
            <person name="Zou Y."/>
            <person name="Xue W."/>
            <person name="Luo G."/>
        </authorList>
    </citation>
    <scope>NUCLEOTIDE SEQUENCE [LARGE SCALE GENOMIC DNA]</scope>
    <source>
        <strain evidence="10 12">TF05-11AC</strain>
    </source>
</reference>
<dbReference type="RefSeq" id="WP_055656034.1">
    <property type="nucleotide sequence ID" value="NZ_CABIXC010000006.1"/>
</dbReference>
<reference evidence="9 11" key="1">
    <citation type="submission" date="2015-09" db="EMBL/GenBank/DDBJ databases">
        <authorList>
            <consortium name="Pathogen Informatics"/>
        </authorList>
    </citation>
    <scope>NUCLEOTIDE SEQUENCE [LARGE SCALE GENOMIC DNA]</scope>
    <source>
        <strain evidence="9 11">2789STDY5608850</strain>
    </source>
</reference>
<accession>A0A174F5L5</accession>
<feature type="transmembrane region" description="Helical" evidence="7">
    <location>
        <begin position="77"/>
        <end position="99"/>
    </location>
</feature>
<evidence type="ECO:0000313" key="9">
    <source>
        <dbReference type="EMBL" id="CUO44208.1"/>
    </source>
</evidence>
<evidence type="ECO:0000256" key="5">
    <source>
        <dbReference type="ARBA" id="ARBA00022989"/>
    </source>
</evidence>
<sequence length="304" mass="33897">MSKSKGDCLQPGRGVTAIYLLPSLLVYLLVFILPVVLIIIMSFFKFSSIKSFTFVGLANYKNLLSDPNVFLALKNNIFLVLVCLVGQLGIAFLLACMLNSKRVKGGGVYRTIIYFPVTLSAVVIGYVWQFIYDYNYGLITYFMNAVGYGDAVTPLLAQVDYVMWYVCIPMIWQYVGFHLVIMLSAMTAIDKEILEVSEIDGCNSIQKARYIIMPLIKPTLIICVFLCISANMKAFDHIMTLTNGGPGYASNVLALYAYNVSFQQFNMGYGSAVSVFILVVTAVLFVISRVPAMVSRRREQHGKN</sequence>
<dbReference type="InterPro" id="IPR035906">
    <property type="entry name" value="MetI-like_sf"/>
</dbReference>
<feature type="transmembrane region" description="Helical" evidence="7">
    <location>
        <begin position="111"/>
        <end position="131"/>
    </location>
</feature>
<dbReference type="EMBL" id="QSSQ01000047">
    <property type="protein sequence ID" value="RGL95145.1"/>
    <property type="molecule type" value="Genomic_DNA"/>
</dbReference>
<dbReference type="GO" id="GO:0055085">
    <property type="term" value="P:transmembrane transport"/>
    <property type="evidence" value="ECO:0007669"/>
    <property type="project" value="InterPro"/>
</dbReference>
<evidence type="ECO:0000256" key="6">
    <source>
        <dbReference type="ARBA" id="ARBA00023136"/>
    </source>
</evidence>
<evidence type="ECO:0000313" key="12">
    <source>
        <dbReference type="Proteomes" id="UP000261257"/>
    </source>
</evidence>
<protein>
    <submittedName>
        <fullName evidence="9 10">ABC transporter permease</fullName>
    </submittedName>
</protein>
<feature type="transmembrane region" description="Helical" evidence="7">
    <location>
        <begin position="267"/>
        <end position="288"/>
    </location>
</feature>
<dbReference type="InterPro" id="IPR051393">
    <property type="entry name" value="ABC_transporter_permease"/>
</dbReference>
<proteinExistence type="inferred from homology"/>
<dbReference type="Gene3D" id="1.10.3720.10">
    <property type="entry name" value="MetI-like"/>
    <property type="match status" value="1"/>
</dbReference>
<dbReference type="EMBL" id="CYZE01000006">
    <property type="protein sequence ID" value="CUO44208.1"/>
    <property type="molecule type" value="Genomic_DNA"/>
</dbReference>
<dbReference type="AlphaFoldDB" id="A0A174F5L5"/>
<evidence type="ECO:0000256" key="1">
    <source>
        <dbReference type="ARBA" id="ARBA00004651"/>
    </source>
</evidence>
<dbReference type="SUPFAM" id="SSF161098">
    <property type="entry name" value="MetI-like"/>
    <property type="match status" value="1"/>
</dbReference>
<evidence type="ECO:0000259" key="8">
    <source>
        <dbReference type="PROSITE" id="PS50928"/>
    </source>
</evidence>
<comment type="subcellular location">
    <subcellularLocation>
        <location evidence="1 7">Cell membrane</location>
        <topology evidence="1 7">Multi-pass membrane protein</topology>
    </subcellularLocation>
</comment>
<keyword evidence="2 7" id="KW-0813">Transport</keyword>
<name>A0A174F5L5_9FIRM</name>
<dbReference type="Proteomes" id="UP000095651">
    <property type="component" value="Unassembled WGS sequence"/>
</dbReference>
<keyword evidence="4 7" id="KW-0812">Transmembrane</keyword>
<dbReference type="PANTHER" id="PTHR30193:SF37">
    <property type="entry name" value="INNER MEMBRANE ABC TRANSPORTER PERMEASE PROTEIN YCJO"/>
    <property type="match status" value="1"/>
</dbReference>